<proteinExistence type="predicted"/>
<evidence type="ECO:0000313" key="1">
    <source>
        <dbReference type="EMBL" id="OPJ77007.1"/>
    </source>
</evidence>
<dbReference type="AlphaFoldDB" id="A0A1V4JZD3"/>
<keyword evidence="2" id="KW-1185">Reference proteome</keyword>
<reference evidence="1 2" key="1">
    <citation type="submission" date="2016-02" db="EMBL/GenBank/DDBJ databases">
        <title>Band-tailed pigeon sequencing and assembly.</title>
        <authorList>
            <person name="Soares A.E."/>
            <person name="Novak B.J."/>
            <person name="Rice E.S."/>
            <person name="O'Connell B."/>
            <person name="Chang D."/>
            <person name="Weber S."/>
            <person name="Shapiro B."/>
        </authorList>
    </citation>
    <scope>NUCLEOTIDE SEQUENCE [LARGE SCALE GENOMIC DNA]</scope>
    <source>
        <strain evidence="1">BTP2013</strain>
        <tissue evidence="1">Blood</tissue>
    </source>
</reference>
<organism evidence="1 2">
    <name type="scientific">Patagioenas fasciata monilis</name>
    <dbReference type="NCBI Taxonomy" id="372326"/>
    <lineage>
        <taxon>Eukaryota</taxon>
        <taxon>Metazoa</taxon>
        <taxon>Chordata</taxon>
        <taxon>Craniata</taxon>
        <taxon>Vertebrata</taxon>
        <taxon>Euteleostomi</taxon>
        <taxon>Archelosauria</taxon>
        <taxon>Archosauria</taxon>
        <taxon>Dinosauria</taxon>
        <taxon>Saurischia</taxon>
        <taxon>Theropoda</taxon>
        <taxon>Coelurosauria</taxon>
        <taxon>Aves</taxon>
        <taxon>Neognathae</taxon>
        <taxon>Neoaves</taxon>
        <taxon>Columbimorphae</taxon>
        <taxon>Columbiformes</taxon>
        <taxon>Columbidae</taxon>
        <taxon>Patagioenas</taxon>
    </lineage>
</organism>
<dbReference type="Proteomes" id="UP000190648">
    <property type="component" value="Unassembled WGS sequence"/>
</dbReference>
<dbReference type="EMBL" id="LSYS01005497">
    <property type="protein sequence ID" value="OPJ77007.1"/>
    <property type="molecule type" value="Genomic_DNA"/>
</dbReference>
<accession>A0A1V4JZD3</accession>
<comment type="caution">
    <text evidence="1">The sequence shown here is derived from an EMBL/GenBank/DDBJ whole genome shotgun (WGS) entry which is preliminary data.</text>
</comment>
<gene>
    <name evidence="1" type="ORF">AV530_007438</name>
</gene>
<sequence>MQDLILDSYVKRPFAIDFSKSTCHPVATCKPGLNVPEGEHGIVRETDIRISSPLPFIRLCQLPRLSLFQKLGLS</sequence>
<protein>
    <submittedName>
        <fullName evidence="1">Uncharacterized protein</fullName>
    </submittedName>
</protein>
<name>A0A1V4JZD3_PATFA</name>
<evidence type="ECO:0000313" key="2">
    <source>
        <dbReference type="Proteomes" id="UP000190648"/>
    </source>
</evidence>